<organism evidence="1 2">
    <name type="scientific">Cerrena zonata</name>
    <dbReference type="NCBI Taxonomy" id="2478898"/>
    <lineage>
        <taxon>Eukaryota</taxon>
        <taxon>Fungi</taxon>
        <taxon>Dikarya</taxon>
        <taxon>Basidiomycota</taxon>
        <taxon>Agaricomycotina</taxon>
        <taxon>Agaricomycetes</taxon>
        <taxon>Polyporales</taxon>
        <taxon>Cerrenaceae</taxon>
        <taxon>Cerrena</taxon>
    </lineage>
</organism>
<gene>
    <name evidence="1" type="ORF">QCA50_006176</name>
</gene>
<comment type="caution">
    <text evidence="1">The sequence shown here is derived from an EMBL/GenBank/DDBJ whole genome shotgun (WGS) entry which is preliminary data.</text>
</comment>
<evidence type="ECO:0000313" key="2">
    <source>
        <dbReference type="Proteomes" id="UP001385951"/>
    </source>
</evidence>
<dbReference type="SUPFAM" id="SSF52047">
    <property type="entry name" value="RNI-like"/>
    <property type="match status" value="1"/>
</dbReference>
<sequence length="430" mass="49894">MPRRLPPELVDKAISYYVDISEDWNRASIRGFALVSRDWAAICRPHIFREIRINKRRASQFFALLQTTPAIGIVVKRVMFDGRDKHRKRTGLSWLASALSSLHKYLPNINDVRISYADIRRPKDAVDWTTALYPLLETMEFVRTLAFESTSASIAIFQELSCTFPNLDCVTLVECDFQVGDHDRKTTYARSPIFRQLYVDWYGNEWTESTDAWPSTSLDQFVPFLLTAEPNRSLRSLKLDVCREHLRSVVSLLDQLGSRLEELILQVKINESDNDEYPGPITLNSNTNLKHLTLAVPKLDDNYWEWTTTISSTHLRRLEYHLIFDETDFTALASELTKPIFSGLDELTFVCLTVCGTEDPDPEIRANVENYIPTFMNRHGHDVLRFKNAKWDYSAEPYDVFDDEDRSFSYNDEVWDSWDGGDEEEDEEIN</sequence>
<dbReference type="Proteomes" id="UP001385951">
    <property type="component" value="Unassembled WGS sequence"/>
</dbReference>
<protein>
    <recommendedName>
        <fullName evidence="3">F-box domain-containing protein</fullName>
    </recommendedName>
</protein>
<dbReference type="AlphaFoldDB" id="A0AAW0GC16"/>
<dbReference type="EMBL" id="JASBNA010000006">
    <property type="protein sequence ID" value="KAK7691073.1"/>
    <property type="molecule type" value="Genomic_DNA"/>
</dbReference>
<reference evidence="1 2" key="1">
    <citation type="submission" date="2022-09" db="EMBL/GenBank/DDBJ databases">
        <authorList>
            <person name="Palmer J.M."/>
        </authorList>
    </citation>
    <scope>NUCLEOTIDE SEQUENCE [LARGE SCALE GENOMIC DNA]</scope>
    <source>
        <strain evidence="1 2">DSM 7382</strain>
    </source>
</reference>
<dbReference type="Gene3D" id="3.80.10.10">
    <property type="entry name" value="Ribonuclease Inhibitor"/>
    <property type="match status" value="1"/>
</dbReference>
<evidence type="ECO:0000313" key="1">
    <source>
        <dbReference type="EMBL" id="KAK7691073.1"/>
    </source>
</evidence>
<dbReference type="InterPro" id="IPR032675">
    <property type="entry name" value="LRR_dom_sf"/>
</dbReference>
<name>A0AAW0GC16_9APHY</name>
<evidence type="ECO:0008006" key="3">
    <source>
        <dbReference type="Google" id="ProtNLM"/>
    </source>
</evidence>
<keyword evidence="2" id="KW-1185">Reference proteome</keyword>
<proteinExistence type="predicted"/>
<accession>A0AAW0GC16</accession>